<feature type="transmembrane region" description="Helical" evidence="4">
    <location>
        <begin position="46"/>
        <end position="69"/>
    </location>
</feature>
<gene>
    <name evidence="5" type="ORF">LTR69_008074</name>
</gene>
<feature type="transmembrane region" description="Helical" evidence="4">
    <location>
        <begin position="140"/>
        <end position="164"/>
    </location>
</feature>
<evidence type="ECO:0000313" key="5">
    <source>
        <dbReference type="EMBL" id="KAK5055699.1"/>
    </source>
</evidence>
<reference evidence="5 6" key="1">
    <citation type="submission" date="2023-08" db="EMBL/GenBank/DDBJ databases">
        <title>Black Yeasts Isolated from many extreme environments.</title>
        <authorList>
            <person name="Coleine C."/>
            <person name="Stajich J.E."/>
            <person name="Selbmann L."/>
        </authorList>
    </citation>
    <scope>NUCLEOTIDE SEQUENCE [LARGE SCALE GENOMIC DNA]</scope>
    <source>
        <strain evidence="5 6">CCFEE 6328</strain>
    </source>
</reference>
<evidence type="ECO:0000313" key="6">
    <source>
        <dbReference type="Proteomes" id="UP001345691"/>
    </source>
</evidence>
<feature type="transmembrane region" description="Helical" evidence="4">
    <location>
        <begin position="247"/>
        <end position="269"/>
    </location>
</feature>
<dbReference type="InterPro" id="IPR011701">
    <property type="entry name" value="MFS"/>
</dbReference>
<name>A0ABR0J3N2_9EURO</name>
<dbReference type="EMBL" id="JAVRRF010000019">
    <property type="protein sequence ID" value="KAK5055699.1"/>
    <property type="molecule type" value="Genomic_DNA"/>
</dbReference>
<evidence type="ECO:0000256" key="2">
    <source>
        <dbReference type="ARBA" id="ARBA00006727"/>
    </source>
</evidence>
<proteinExistence type="inferred from homology"/>
<dbReference type="PANTHER" id="PTHR11360:SF177">
    <property type="entry name" value="RIBOFLAVIN TRANSPORTER MCH5"/>
    <property type="match status" value="1"/>
</dbReference>
<keyword evidence="4" id="KW-0472">Membrane</keyword>
<feature type="transmembrane region" description="Helical" evidence="4">
    <location>
        <begin position="176"/>
        <end position="199"/>
    </location>
</feature>
<evidence type="ECO:0008006" key="7">
    <source>
        <dbReference type="Google" id="ProtNLM"/>
    </source>
</evidence>
<comment type="similarity">
    <text evidence="2">Belongs to the major facilitator superfamily. Monocarboxylate porter (TC 2.A.1.13) family.</text>
</comment>
<dbReference type="InterPro" id="IPR050327">
    <property type="entry name" value="Proton-linked_MCT"/>
</dbReference>
<dbReference type="Proteomes" id="UP001345691">
    <property type="component" value="Unassembled WGS sequence"/>
</dbReference>
<sequence>MALTKPGSEREPLLTAHNTNAASDEQQDVSSQLSTKHEGIYPDGGWPSWAVVLGSFCSFFSGLGMVNSLGAYQSYIATHQLQHESNTRLGFIFSLHTMLIFSAGLFFGPLFDRDGPRPLAATGAALSLVSYISLGFCTSYWHFLVSIGVIGGLSGALLFTCALSTIPHWFLRRRSVAMSLAISGGSVGGIVFPTILGGFLPKLGLAWTTRVIALTMLPFHVIAILLLKSRFSSPNHETCWPDLSILFIPRTSGFAVALLLVELSLYIPVGSVTSFATAQGHSPEVAYRLLTYLSLGLTGWSMAAGLFRRPARPYEHAATNPVHLHYCLARFLAAGRSIDVHDRYFRFVVRPWEVAAISASLQCALGSSARLNNTGDILRRFTCSPA</sequence>
<comment type="caution">
    <text evidence="5">The sequence shown here is derived from an EMBL/GenBank/DDBJ whole genome shotgun (WGS) entry which is preliminary data.</text>
</comment>
<feature type="transmembrane region" description="Helical" evidence="4">
    <location>
        <begin position="205"/>
        <end position="227"/>
    </location>
</feature>
<dbReference type="Gene3D" id="1.20.1250.20">
    <property type="entry name" value="MFS general substrate transporter like domains"/>
    <property type="match status" value="1"/>
</dbReference>
<keyword evidence="6" id="KW-1185">Reference proteome</keyword>
<protein>
    <recommendedName>
        <fullName evidence="7">Major facilitator superfamily (MFS) profile domain-containing protein</fullName>
    </recommendedName>
</protein>
<dbReference type="Pfam" id="PF07690">
    <property type="entry name" value="MFS_1"/>
    <property type="match status" value="1"/>
</dbReference>
<keyword evidence="4" id="KW-1133">Transmembrane helix</keyword>
<feature type="region of interest" description="Disordered" evidence="3">
    <location>
        <begin position="1"/>
        <end position="36"/>
    </location>
</feature>
<comment type="subcellular location">
    <subcellularLocation>
        <location evidence="1">Membrane</location>
        <topology evidence="1">Multi-pass membrane protein</topology>
    </subcellularLocation>
</comment>
<evidence type="ECO:0000256" key="4">
    <source>
        <dbReference type="SAM" id="Phobius"/>
    </source>
</evidence>
<keyword evidence="4" id="KW-0812">Transmembrane</keyword>
<organism evidence="5 6">
    <name type="scientific">Exophiala sideris</name>
    <dbReference type="NCBI Taxonomy" id="1016849"/>
    <lineage>
        <taxon>Eukaryota</taxon>
        <taxon>Fungi</taxon>
        <taxon>Dikarya</taxon>
        <taxon>Ascomycota</taxon>
        <taxon>Pezizomycotina</taxon>
        <taxon>Eurotiomycetes</taxon>
        <taxon>Chaetothyriomycetidae</taxon>
        <taxon>Chaetothyriales</taxon>
        <taxon>Herpotrichiellaceae</taxon>
        <taxon>Exophiala</taxon>
    </lineage>
</organism>
<dbReference type="InterPro" id="IPR036259">
    <property type="entry name" value="MFS_trans_sf"/>
</dbReference>
<dbReference type="SUPFAM" id="SSF103473">
    <property type="entry name" value="MFS general substrate transporter"/>
    <property type="match status" value="1"/>
</dbReference>
<feature type="transmembrane region" description="Helical" evidence="4">
    <location>
        <begin position="289"/>
        <end position="307"/>
    </location>
</feature>
<accession>A0ABR0J3N2</accession>
<feature type="compositionally biased region" description="Polar residues" evidence="3">
    <location>
        <begin position="16"/>
        <end position="34"/>
    </location>
</feature>
<evidence type="ECO:0000256" key="1">
    <source>
        <dbReference type="ARBA" id="ARBA00004141"/>
    </source>
</evidence>
<feature type="transmembrane region" description="Helical" evidence="4">
    <location>
        <begin position="89"/>
        <end position="111"/>
    </location>
</feature>
<evidence type="ECO:0000256" key="3">
    <source>
        <dbReference type="SAM" id="MobiDB-lite"/>
    </source>
</evidence>
<dbReference type="PANTHER" id="PTHR11360">
    <property type="entry name" value="MONOCARBOXYLATE TRANSPORTER"/>
    <property type="match status" value="1"/>
</dbReference>